<gene>
    <name evidence="10" type="ORF">BLL52_1118</name>
</gene>
<evidence type="ECO:0000256" key="4">
    <source>
        <dbReference type="ARBA" id="ARBA00022692"/>
    </source>
</evidence>
<dbReference type="RefSeq" id="WP_075585639.1">
    <property type="nucleotide sequence ID" value="NZ_MSYM01000008.1"/>
</dbReference>
<dbReference type="Pfam" id="PF11984">
    <property type="entry name" value="DUF3485"/>
    <property type="match status" value="1"/>
</dbReference>
<accession>A0A1Q8YGU6</accession>
<dbReference type="GO" id="GO:0008233">
    <property type="term" value="F:peptidase activity"/>
    <property type="evidence" value="ECO:0007669"/>
    <property type="project" value="UniProtKB-KW"/>
</dbReference>
<dbReference type="NCBIfam" id="TIGR04178">
    <property type="entry name" value="exo_archaeo"/>
    <property type="match status" value="1"/>
</dbReference>
<evidence type="ECO:0000313" key="10">
    <source>
        <dbReference type="EMBL" id="OLP07288.1"/>
    </source>
</evidence>
<comment type="subcellular location">
    <subcellularLocation>
        <location evidence="1">Cell membrane</location>
        <topology evidence="1">Multi-pass membrane protein</topology>
    </subcellularLocation>
</comment>
<keyword evidence="6 8" id="KW-1133">Transmembrane helix</keyword>
<dbReference type="AlphaFoldDB" id="A0A1Q8YGU6"/>
<evidence type="ECO:0000256" key="3">
    <source>
        <dbReference type="ARBA" id="ARBA00022670"/>
    </source>
</evidence>
<dbReference type="GO" id="GO:0006508">
    <property type="term" value="P:proteolysis"/>
    <property type="evidence" value="ECO:0007669"/>
    <property type="project" value="UniProtKB-KW"/>
</dbReference>
<dbReference type="STRING" id="81479.RA876_00305"/>
<keyword evidence="4 8" id="KW-0812">Transmembrane</keyword>
<evidence type="ECO:0000259" key="9">
    <source>
        <dbReference type="Pfam" id="PF11984"/>
    </source>
</evidence>
<keyword evidence="2" id="KW-1003">Cell membrane</keyword>
<feature type="transmembrane region" description="Helical" evidence="8">
    <location>
        <begin position="215"/>
        <end position="235"/>
    </location>
</feature>
<feature type="transmembrane region" description="Helical" evidence="8">
    <location>
        <begin position="190"/>
        <end position="208"/>
    </location>
</feature>
<evidence type="ECO:0000256" key="5">
    <source>
        <dbReference type="ARBA" id="ARBA00022801"/>
    </source>
</evidence>
<reference evidence="10 11" key="1">
    <citation type="submission" date="2017-01" db="EMBL/GenBank/DDBJ databases">
        <title>Genome sequence of Rhodoferax antarcticus ANT.BR, a psychrophilic purple nonsulfur bacterium from an Antarctic microbial mat.</title>
        <authorList>
            <person name="Baker J."/>
            <person name="Riester C."/>
            <person name="Skinner B."/>
            <person name="Newell A."/>
            <person name="Swingley W."/>
            <person name="Madigan M."/>
            <person name="Jung D."/>
            <person name="Asao M."/>
            <person name="Chen M."/>
            <person name="Loughlin P."/>
            <person name="Pan H."/>
            <person name="Lin S."/>
            <person name="Li N."/>
            <person name="Shaw J."/>
            <person name="Prado M."/>
            <person name="Sherman C."/>
            <person name="Li X."/>
            <person name="Tang J."/>
            <person name="Blankenship R."/>
            <person name="Zhao T."/>
            <person name="Touchman J."/>
            <person name="Sattley M."/>
        </authorList>
    </citation>
    <scope>NUCLEOTIDE SEQUENCE [LARGE SCALE GENOMIC DNA]</scope>
    <source>
        <strain evidence="10 11">ANT.BR</strain>
    </source>
</reference>
<dbReference type="EMBL" id="MSYM01000008">
    <property type="protein sequence ID" value="OLP07288.1"/>
    <property type="molecule type" value="Genomic_DNA"/>
</dbReference>
<evidence type="ECO:0000313" key="11">
    <source>
        <dbReference type="Proteomes" id="UP000185911"/>
    </source>
</evidence>
<dbReference type="InterPro" id="IPR019127">
    <property type="entry name" value="Exosortase"/>
</dbReference>
<proteinExistence type="predicted"/>
<organism evidence="10 11">
    <name type="scientific">Rhodoferax antarcticus ANT.BR</name>
    <dbReference type="NCBI Taxonomy" id="1111071"/>
    <lineage>
        <taxon>Bacteria</taxon>
        <taxon>Pseudomonadati</taxon>
        <taxon>Pseudomonadota</taxon>
        <taxon>Betaproteobacteria</taxon>
        <taxon>Burkholderiales</taxon>
        <taxon>Comamonadaceae</taxon>
        <taxon>Rhodoferax</taxon>
    </lineage>
</organism>
<feature type="transmembrane region" description="Helical" evidence="8">
    <location>
        <begin position="126"/>
        <end position="145"/>
    </location>
</feature>
<feature type="transmembrane region" description="Helical" evidence="8">
    <location>
        <begin position="76"/>
        <end position="93"/>
    </location>
</feature>
<feature type="transmembrane region" description="Helical" evidence="8">
    <location>
        <begin position="306"/>
        <end position="328"/>
    </location>
</feature>
<dbReference type="Pfam" id="PF09721">
    <property type="entry name" value="Exosortase_EpsH"/>
    <property type="match status" value="1"/>
</dbReference>
<dbReference type="InterPro" id="IPR014263">
    <property type="entry name" value="Methanolan_biosynth_EpsI"/>
</dbReference>
<evidence type="ECO:0000256" key="7">
    <source>
        <dbReference type="ARBA" id="ARBA00023136"/>
    </source>
</evidence>
<sequence>MSTTTQRHPPSQWPTASLALALLIAWTLAWYFDTASAIVGIWWRSETFTHGFLVVPIVLWMVWHKRAHLALLQPQPSLWVLGLLLLSGLGWLLGDLVAVNALTQLALVTMLALLVPMLLGMAVTRTLAFALAFLFFAVPIGEFAMPQLMDWTADFTVTALRLSGIPVYREGLQFVIPSGNWSVVEACSGVRYLIASLTVGTLFAYLNYQSTKRRVLFIIVSIIVPVLANWLRAYMIVMLGHFSGNKLAAGVDHIIYGWVFFGIVIMLMFLVGARWSEPEPSVSAADLDAVTQRKPLPGKPSPTAPAFALVAVLAAVVVALPLTARWGLDQAQNNAPVQLVAPPQLAAGWAAQAIPDLEFQPAFDSPSAQINTTYALGEQRVGVYVGYYRQQNYQRKLVSSANVLAQSDDPIWAQVANRGKDINFNSKQINIREGELRKASVNTSSGEDRLTVWLVYWVNGQLTASNAQAKLQGALQRLLGRGDDSAVLILYTNKGEGDEGAQRLQAFVQANGAQLTGLLEATQHNQRPPN</sequence>
<dbReference type="InterPro" id="IPR013426">
    <property type="entry name" value="EpsH-like"/>
</dbReference>
<keyword evidence="3" id="KW-0645">Protease</keyword>
<keyword evidence="7 8" id="KW-0472">Membrane</keyword>
<dbReference type="Proteomes" id="UP000185911">
    <property type="component" value="Unassembled WGS sequence"/>
</dbReference>
<evidence type="ECO:0000256" key="2">
    <source>
        <dbReference type="ARBA" id="ARBA00022475"/>
    </source>
</evidence>
<dbReference type="NCBIfam" id="TIGR03109">
    <property type="entry name" value="exosort_XrtA"/>
    <property type="match status" value="1"/>
</dbReference>
<keyword evidence="5" id="KW-0378">Hydrolase</keyword>
<dbReference type="GO" id="GO:0005886">
    <property type="term" value="C:plasma membrane"/>
    <property type="evidence" value="ECO:0007669"/>
    <property type="project" value="UniProtKB-SubCell"/>
</dbReference>
<evidence type="ECO:0000256" key="6">
    <source>
        <dbReference type="ARBA" id="ARBA00022989"/>
    </source>
</evidence>
<protein>
    <recommendedName>
        <fullName evidence="9">Methanolan biosynthesis EpsI domain-containing protein</fullName>
    </recommendedName>
</protein>
<evidence type="ECO:0000256" key="8">
    <source>
        <dbReference type="SAM" id="Phobius"/>
    </source>
</evidence>
<evidence type="ECO:0000256" key="1">
    <source>
        <dbReference type="ARBA" id="ARBA00004651"/>
    </source>
</evidence>
<feature type="transmembrane region" description="Helical" evidence="8">
    <location>
        <begin position="255"/>
        <end position="273"/>
    </location>
</feature>
<feature type="transmembrane region" description="Helical" evidence="8">
    <location>
        <begin position="47"/>
        <end position="64"/>
    </location>
</feature>
<dbReference type="NCBIfam" id="TIGR02602">
    <property type="entry name" value="8TM_EpsH"/>
    <property type="match status" value="1"/>
</dbReference>
<dbReference type="InterPro" id="IPR017540">
    <property type="entry name" value="Exosortase-1"/>
</dbReference>
<dbReference type="InterPro" id="IPR026392">
    <property type="entry name" value="Exo/Archaeosortase_dom"/>
</dbReference>
<dbReference type="NCBIfam" id="TIGR02914">
    <property type="entry name" value="EpsI_fam"/>
    <property type="match status" value="1"/>
</dbReference>
<feature type="transmembrane region" description="Helical" evidence="8">
    <location>
        <begin position="99"/>
        <end position="119"/>
    </location>
</feature>
<feature type="domain" description="Methanolan biosynthesis EpsI" evidence="9">
    <location>
        <begin position="313"/>
        <end position="516"/>
    </location>
</feature>
<keyword evidence="11" id="KW-1185">Reference proteome</keyword>
<comment type="caution">
    <text evidence="10">The sequence shown here is derived from an EMBL/GenBank/DDBJ whole genome shotgun (WGS) entry which is preliminary data.</text>
</comment>
<name>A0A1Q8YGU6_9BURK</name>